<evidence type="ECO:0000256" key="2">
    <source>
        <dbReference type="ARBA" id="ARBA00022692"/>
    </source>
</evidence>
<name>A0ABQ7MBG9_BRACM</name>
<evidence type="ECO:0000313" key="9">
    <source>
        <dbReference type="EMBL" id="KAG5395952.1"/>
    </source>
</evidence>
<protein>
    <recommendedName>
        <fullName evidence="8">FBD domain-containing protein</fullName>
    </recommendedName>
</protein>
<feature type="transmembrane region" description="Helical" evidence="6">
    <location>
        <begin position="216"/>
        <end position="240"/>
    </location>
</feature>
<dbReference type="EMBL" id="JADBGQ010000005">
    <property type="protein sequence ID" value="KAG5395952.1"/>
    <property type="molecule type" value="Genomic_DNA"/>
</dbReference>
<evidence type="ECO:0000256" key="7">
    <source>
        <dbReference type="SAM" id="SignalP"/>
    </source>
</evidence>
<feature type="domain" description="FBD" evidence="8">
    <location>
        <begin position="431"/>
        <end position="509"/>
    </location>
</feature>
<keyword evidence="2 6" id="KW-0812">Transmembrane</keyword>
<dbReference type="InterPro" id="IPR018939">
    <property type="entry name" value="Autophagy-rel_prot_27"/>
</dbReference>
<feature type="chain" id="PRO_5045126833" description="FBD domain-containing protein" evidence="7">
    <location>
        <begin position="25"/>
        <end position="521"/>
    </location>
</feature>
<comment type="subcellular location">
    <subcellularLocation>
        <location evidence="1">Membrane</location>
        <topology evidence="1">Single-pass membrane protein</topology>
    </subcellularLocation>
</comment>
<gene>
    <name evidence="9" type="primary">A05p007400.1_BraROA</name>
    <name evidence="9" type="ORF">IGI04_017766</name>
</gene>
<dbReference type="PANTHER" id="PTHR15071">
    <property type="entry name" value="MANNOSE-6-PHOSPHATE RECEPTOR FAMILY MEMBER"/>
    <property type="match status" value="1"/>
</dbReference>
<keyword evidence="5 6" id="KW-0472">Membrane</keyword>
<evidence type="ECO:0000256" key="6">
    <source>
        <dbReference type="SAM" id="Phobius"/>
    </source>
</evidence>
<dbReference type="Pfam" id="PF09451">
    <property type="entry name" value="ATG27"/>
    <property type="match status" value="1"/>
</dbReference>
<evidence type="ECO:0000313" key="10">
    <source>
        <dbReference type="Proteomes" id="UP000823674"/>
    </source>
</evidence>
<dbReference type="Proteomes" id="UP000823674">
    <property type="component" value="Chromosome A05"/>
</dbReference>
<keyword evidence="4 6" id="KW-1133">Transmembrane helix</keyword>
<accession>A0ABQ7MBG9</accession>
<keyword evidence="10" id="KW-1185">Reference proteome</keyword>
<evidence type="ECO:0000256" key="5">
    <source>
        <dbReference type="ARBA" id="ARBA00023136"/>
    </source>
</evidence>
<comment type="caution">
    <text evidence="9">The sequence shown here is derived from an EMBL/GenBank/DDBJ whole genome shotgun (WGS) entry which is preliminary data.</text>
</comment>
<keyword evidence="3 7" id="KW-0732">Signal</keyword>
<dbReference type="InterPro" id="IPR006566">
    <property type="entry name" value="FBD"/>
</dbReference>
<sequence length="521" mass="56863">MAETLWIPKILLIALVLIPFGANSQCEFRFSRRNKVFDFNLASSVKNHPHGALSEDGFYRVEANSTVLWFQVVLSTSGLHFVSVSLYALCDLLIFNHDPPRCVGCQDCGGPSHCGTSCSALLSENVRGYDVCTSLGHASSSKVDVIDKEDPGKGIIVKMLAGSSNPNCSLSVSVICQKNKVDGPLTLTKSGTCDYATEMRHPSGCAVAISGHGSGWGLFSTLLIIILCLFGAYLLGGALYRYFSLGIRGIEVIPNSDFWVTVPHRIQVLAALVHYSRDSGVQVMANKPPIRGLEKLEKQLTRQPLPELKLFLEDSTLVKLKLNRWIDIDIALVGGGVSVSLPLLKTLALDSVGGCDSVKCKPQDPNDRVRPFYKSLAIKSDKGCGWQAMPALLGNCPCLETLVIEGGLMHDDVTYMCGGGCGCIYRQRRGPSLGCCPVKVVKIHGFGGTVKGMAMLELFLDYLPCLEEMRVYVQEEENSPTRELEENHGVSKRVLEMFQLYNKSSRSRCNVKLMVGDVLCV</sequence>
<dbReference type="SMART" id="SM00579">
    <property type="entry name" value="FBD"/>
    <property type="match status" value="1"/>
</dbReference>
<feature type="signal peptide" evidence="7">
    <location>
        <begin position="1"/>
        <end position="24"/>
    </location>
</feature>
<dbReference type="PANTHER" id="PTHR15071:SF0">
    <property type="entry name" value="MANNOSE 6-PHOSPHATE RECEPTOR-LIKE PROTEIN 1"/>
    <property type="match status" value="1"/>
</dbReference>
<evidence type="ECO:0000259" key="8">
    <source>
        <dbReference type="SMART" id="SM00579"/>
    </source>
</evidence>
<evidence type="ECO:0000256" key="4">
    <source>
        <dbReference type="ARBA" id="ARBA00022989"/>
    </source>
</evidence>
<reference evidence="9 10" key="1">
    <citation type="submission" date="2021-03" db="EMBL/GenBank/DDBJ databases">
        <authorList>
            <person name="King G.J."/>
            <person name="Bancroft I."/>
            <person name="Baten A."/>
            <person name="Bloomfield J."/>
            <person name="Borpatragohain P."/>
            <person name="He Z."/>
            <person name="Irish N."/>
            <person name="Irwin J."/>
            <person name="Liu K."/>
            <person name="Mauleon R.P."/>
            <person name="Moore J."/>
            <person name="Morris R."/>
            <person name="Ostergaard L."/>
            <person name="Wang B."/>
            <person name="Wells R."/>
        </authorList>
    </citation>
    <scope>NUCLEOTIDE SEQUENCE [LARGE SCALE GENOMIC DNA]</scope>
    <source>
        <strain evidence="9">R-o-18</strain>
        <tissue evidence="9">Leaf</tissue>
    </source>
</reference>
<evidence type="ECO:0000256" key="1">
    <source>
        <dbReference type="ARBA" id="ARBA00004167"/>
    </source>
</evidence>
<organism evidence="9 10">
    <name type="scientific">Brassica rapa subsp. trilocularis</name>
    <dbReference type="NCBI Taxonomy" id="1813537"/>
    <lineage>
        <taxon>Eukaryota</taxon>
        <taxon>Viridiplantae</taxon>
        <taxon>Streptophyta</taxon>
        <taxon>Embryophyta</taxon>
        <taxon>Tracheophyta</taxon>
        <taxon>Spermatophyta</taxon>
        <taxon>Magnoliopsida</taxon>
        <taxon>eudicotyledons</taxon>
        <taxon>Gunneridae</taxon>
        <taxon>Pentapetalae</taxon>
        <taxon>rosids</taxon>
        <taxon>malvids</taxon>
        <taxon>Brassicales</taxon>
        <taxon>Brassicaceae</taxon>
        <taxon>Brassiceae</taxon>
        <taxon>Brassica</taxon>
    </lineage>
</organism>
<evidence type="ECO:0000256" key="3">
    <source>
        <dbReference type="ARBA" id="ARBA00022729"/>
    </source>
</evidence>
<proteinExistence type="predicted"/>